<evidence type="ECO:0000259" key="3">
    <source>
        <dbReference type="Pfam" id="PF14432"/>
    </source>
</evidence>
<dbReference type="PROSITE" id="PS51375">
    <property type="entry name" value="PPR"/>
    <property type="match status" value="1"/>
</dbReference>
<dbReference type="AlphaFoldDB" id="A0A0K9P8U7"/>
<dbReference type="GO" id="GO:0003723">
    <property type="term" value="F:RNA binding"/>
    <property type="evidence" value="ECO:0007669"/>
    <property type="project" value="InterPro"/>
</dbReference>
<dbReference type="InterPro" id="IPR002885">
    <property type="entry name" value="PPR_rpt"/>
</dbReference>
<proteinExistence type="predicted"/>
<dbReference type="PANTHER" id="PTHR47926">
    <property type="entry name" value="PENTATRICOPEPTIDE REPEAT-CONTAINING PROTEIN"/>
    <property type="match status" value="1"/>
</dbReference>
<dbReference type="GO" id="GO:0008270">
    <property type="term" value="F:zinc ion binding"/>
    <property type="evidence" value="ECO:0007669"/>
    <property type="project" value="InterPro"/>
</dbReference>
<dbReference type="GO" id="GO:0009451">
    <property type="term" value="P:RNA modification"/>
    <property type="evidence" value="ECO:0000318"/>
    <property type="project" value="GO_Central"/>
</dbReference>
<accession>A0A0K9P8U7</accession>
<dbReference type="FunFam" id="1.25.40.10:FF:000158">
    <property type="entry name" value="pentatricopeptide repeat-containing protein At2g33680"/>
    <property type="match status" value="1"/>
</dbReference>
<dbReference type="InterPro" id="IPR011990">
    <property type="entry name" value="TPR-like_helical_dom_sf"/>
</dbReference>
<comment type="caution">
    <text evidence="4">The sequence shown here is derived from an EMBL/GenBank/DDBJ whole genome shotgun (WGS) entry which is preliminary data.</text>
</comment>
<feature type="repeat" description="PPR" evidence="2">
    <location>
        <begin position="253"/>
        <end position="287"/>
    </location>
</feature>
<gene>
    <name evidence="4" type="ORF">ZOSMA_356G00170</name>
</gene>
<dbReference type="PANTHER" id="PTHR47926:SF464">
    <property type="entry name" value="DYW DOMAIN-CONTAINING PROTEIN"/>
    <property type="match status" value="1"/>
</dbReference>
<evidence type="ECO:0000313" key="5">
    <source>
        <dbReference type="Proteomes" id="UP000036987"/>
    </source>
</evidence>
<dbReference type="OrthoDB" id="1912849at2759"/>
<feature type="domain" description="DYW" evidence="3">
    <location>
        <begin position="477"/>
        <end position="553"/>
    </location>
</feature>
<keyword evidence="5" id="KW-1185">Reference proteome</keyword>
<dbReference type="Pfam" id="PF20431">
    <property type="entry name" value="E_motif"/>
    <property type="match status" value="1"/>
</dbReference>
<dbReference type="OMA" id="NVGSTMY"/>
<dbReference type="InterPro" id="IPR046848">
    <property type="entry name" value="E_motif"/>
</dbReference>
<dbReference type="GO" id="GO:0099402">
    <property type="term" value="P:plant organ development"/>
    <property type="evidence" value="ECO:0007669"/>
    <property type="project" value="UniProtKB-ARBA"/>
</dbReference>
<name>A0A0K9P8U7_ZOSMR</name>
<dbReference type="Gene3D" id="1.25.40.10">
    <property type="entry name" value="Tetratricopeptide repeat domain"/>
    <property type="match status" value="3"/>
</dbReference>
<dbReference type="Pfam" id="PF01535">
    <property type="entry name" value="PPR"/>
    <property type="match status" value="2"/>
</dbReference>
<dbReference type="NCBIfam" id="TIGR00756">
    <property type="entry name" value="PPR"/>
    <property type="match status" value="1"/>
</dbReference>
<dbReference type="InterPro" id="IPR032867">
    <property type="entry name" value="DYW_dom"/>
</dbReference>
<keyword evidence="1" id="KW-0677">Repeat</keyword>
<dbReference type="EMBL" id="LFYR01001115">
    <property type="protein sequence ID" value="KMZ64657.1"/>
    <property type="molecule type" value="Genomic_DNA"/>
</dbReference>
<evidence type="ECO:0000313" key="4">
    <source>
        <dbReference type="EMBL" id="KMZ64657.1"/>
    </source>
</evidence>
<organism evidence="4 5">
    <name type="scientific">Zostera marina</name>
    <name type="common">Eelgrass</name>
    <dbReference type="NCBI Taxonomy" id="29655"/>
    <lineage>
        <taxon>Eukaryota</taxon>
        <taxon>Viridiplantae</taxon>
        <taxon>Streptophyta</taxon>
        <taxon>Embryophyta</taxon>
        <taxon>Tracheophyta</taxon>
        <taxon>Spermatophyta</taxon>
        <taxon>Magnoliopsida</taxon>
        <taxon>Liliopsida</taxon>
        <taxon>Zosteraceae</taxon>
        <taxon>Zostera</taxon>
    </lineage>
</organism>
<dbReference type="Pfam" id="PF14432">
    <property type="entry name" value="DYW_deaminase"/>
    <property type="match status" value="1"/>
</dbReference>
<dbReference type="InterPro" id="IPR046960">
    <property type="entry name" value="PPR_At4g14850-like_plant"/>
</dbReference>
<evidence type="ECO:0000256" key="2">
    <source>
        <dbReference type="PROSITE-ProRule" id="PRU00708"/>
    </source>
</evidence>
<evidence type="ECO:0000256" key="1">
    <source>
        <dbReference type="ARBA" id="ARBA00022737"/>
    </source>
</evidence>
<reference evidence="5" key="1">
    <citation type="journal article" date="2016" name="Nature">
        <title>The genome of the seagrass Zostera marina reveals angiosperm adaptation to the sea.</title>
        <authorList>
            <person name="Olsen J.L."/>
            <person name="Rouze P."/>
            <person name="Verhelst B."/>
            <person name="Lin Y.-C."/>
            <person name="Bayer T."/>
            <person name="Collen J."/>
            <person name="Dattolo E."/>
            <person name="De Paoli E."/>
            <person name="Dittami S."/>
            <person name="Maumus F."/>
            <person name="Michel G."/>
            <person name="Kersting A."/>
            <person name="Lauritano C."/>
            <person name="Lohaus R."/>
            <person name="Toepel M."/>
            <person name="Tonon T."/>
            <person name="Vanneste K."/>
            <person name="Amirebrahimi M."/>
            <person name="Brakel J."/>
            <person name="Bostroem C."/>
            <person name="Chovatia M."/>
            <person name="Grimwood J."/>
            <person name="Jenkins J.W."/>
            <person name="Jueterbock A."/>
            <person name="Mraz A."/>
            <person name="Stam W.T."/>
            <person name="Tice H."/>
            <person name="Bornberg-Bauer E."/>
            <person name="Green P.J."/>
            <person name="Pearson G.A."/>
            <person name="Procaccini G."/>
            <person name="Duarte C.M."/>
            <person name="Schmutz J."/>
            <person name="Reusch T.B.H."/>
            <person name="Van de Peer Y."/>
        </authorList>
    </citation>
    <scope>NUCLEOTIDE SEQUENCE [LARGE SCALE GENOMIC DNA]</scope>
    <source>
        <strain evidence="5">cv. Finnish</strain>
    </source>
</reference>
<dbReference type="Proteomes" id="UP000036987">
    <property type="component" value="Unassembled WGS sequence"/>
</dbReference>
<protein>
    <submittedName>
        <fullName evidence="4">Pentatricopeptide repeat protein 77</fullName>
    </submittedName>
</protein>
<dbReference type="STRING" id="29655.A0A0K9P8U7"/>
<sequence length="553" mass="61258">MAWHNFVTVSHVHLIKTLARNPSLYNNLLTLYSGNPSTLPSALKLFDRLPFSPTVASWTSIISSTSSHSPLLSFQFFLSMLRSSTFPNQRAIASLLSHHHFLTPQLHSLSLKLSQSNLPFAGSALIAAYAKCGNGEGALKVFDRIQIKDDVCYGAAITGLVRCKNPVYALKVFACMRDAGVYSNEVSVSSALRAAAELSALEQTRMIHGHTIVNGLERSSVVIGTALVSTYGKAGEVGDNGARKVFDSMLAMNIFTWNSMIAGYGQHGDWRGASEVFDLMQCANNVKCDDFTFLFLLTSFSNAGLVVETQIWLNKMESQFGVKPNIKHHTCLIGAMARTGEVEAALLLTTSMPFEPDETIWRTLLTACVSHRKTEMGRVVFERLVELNPLDKSAYLMLSNLHAIAGEPDEATGIKKSMKNLNMKGDGGRSWVEVQGEVHMFTASENLQDGGHKCEIMAKVVELMERIKRLGYVGSEDRKLWYHSEKLAVGFGLLIGELPTGKTLRVVNNLRICPDCHEYLRHVSLLVERRIVVRDVNRFHIFDHGRCSCNGIW</sequence>
<dbReference type="Pfam" id="PF13041">
    <property type="entry name" value="PPR_2"/>
    <property type="match status" value="1"/>
</dbReference>